<dbReference type="InterPro" id="IPR029058">
    <property type="entry name" value="AB_hydrolase_fold"/>
</dbReference>
<feature type="domain" description="AB hydrolase-1" evidence="1">
    <location>
        <begin position="27"/>
        <end position="279"/>
    </location>
</feature>
<proteinExistence type="predicted"/>
<dbReference type="GO" id="GO:0046503">
    <property type="term" value="P:glycerolipid catabolic process"/>
    <property type="evidence" value="ECO:0007669"/>
    <property type="project" value="TreeGrafter"/>
</dbReference>
<dbReference type="AlphaFoldDB" id="A0A9W8NBP0"/>
<keyword evidence="3" id="KW-1185">Reference proteome</keyword>
<protein>
    <recommendedName>
        <fullName evidence="1">AB hydrolase-1 domain-containing protein</fullName>
    </recommendedName>
</protein>
<accession>A0A9W8NBP0</accession>
<dbReference type="GO" id="GO:0004806">
    <property type="term" value="F:triacylglycerol lipase activity"/>
    <property type="evidence" value="ECO:0007669"/>
    <property type="project" value="TreeGrafter"/>
</dbReference>
<name>A0A9W8NBP0_9PEZI</name>
<dbReference type="PANTHER" id="PTHR43433:SF5">
    <property type="entry name" value="AB HYDROLASE-1 DOMAIN-CONTAINING PROTEIN"/>
    <property type="match status" value="1"/>
</dbReference>
<dbReference type="InterPro" id="IPR000073">
    <property type="entry name" value="AB_hydrolase_1"/>
</dbReference>
<dbReference type="Proteomes" id="UP001148614">
    <property type="component" value="Unassembled WGS sequence"/>
</dbReference>
<organism evidence="2 3">
    <name type="scientific">Xylaria arbuscula</name>
    <dbReference type="NCBI Taxonomy" id="114810"/>
    <lineage>
        <taxon>Eukaryota</taxon>
        <taxon>Fungi</taxon>
        <taxon>Dikarya</taxon>
        <taxon>Ascomycota</taxon>
        <taxon>Pezizomycotina</taxon>
        <taxon>Sordariomycetes</taxon>
        <taxon>Xylariomycetidae</taxon>
        <taxon>Xylariales</taxon>
        <taxon>Xylariaceae</taxon>
        <taxon>Xylaria</taxon>
    </lineage>
</organism>
<dbReference type="InterPro" id="IPR050471">
    <property type="entry name" value="AB_hydrolase"/>
</dbReference>
<evidence type="ECO:0000259" key="1">
    <source>
        <dbReference type="Pfam" id="PF00561"/>
    </source>
</evidence>
<dbReference type="Gene3D" id="3.40.50.1820">
    <property type="entry name" value="alpha/beta hydrolase"/>
    <property type="match status" value="1"/>
</dbReference>
<gene>
    <name evidence="2" type="ORF">NPX13_g6530</name>
</gene>
<dbReference type="Pfam" id="PF00561">
    <property type="entry name" value="Abhydrolase_1"/>
    <property type="match status" value="1"/>
</dbReference>
<evidence type="ECO:0000313" key="2">
    <source>
        <dbReference type="EMBL" id="KAJ3568122.1"/>
    </source>
</evidence>
<evidence type="ECO:0000313" key="3">
    <source>
        <dbReference type="Proteomes" id="UP001148614"/>
    </source>
</evidence>
<reference evidence="2" key="1">
    <citation type="submission" date="2022-07" db="EMBL/GenBank/DDBJ databases">
        <title>Genome Sequence of Xylaria arbuscula.</title>
        <authorList>
            <person name="Buettner E."/>
        </authorList>
    </citation>
    <scope>NUCLEOTIDE SEQUENCE</scope>
    <source>
        <strain evidence="2">VT107</strain>
    </source>
</reference>
<sequence>MAEELFVTLPSGCRICYQVFGETSDPAILIISGHGSAMTQKTNEIVRLLNPPDDPHFVIRYDHRDTGRSTSFPQSSDGEPVYTLKDMVDDAIGLAEHLALKSFHVVGISLGGAMAWQVAARLPDKVRSLALVLTSPTGRQQNPRDNLPPLHLEGQWLLGEAFSPPEDHDDHEGWIESYVRLDLALHTQPPTEAERAESRKECEVTYWRERESGTMWTKFNHSGASGARWPREMLKQVRCPTVVVHAAKDQVFPLKHAEALKEDVEGATLVVLEDCGHELPHRVRARVAEAILANAKKGELSTATTT</sequence>
<dbReference type="SUPFAM" id="SSF53474">
    <property type="entry name" value="alpha/beta-Hydrolases"/>
    <property type="match status" value="1"/>
</dbReference>
<dbReference type="PANTHER" id="PTHR43433">
    <property type="entry name" value="HYDROLASE, ALPHA/BETA FOLD FAMILY PROTEIN"/>
    <property type="match status" value="1"/>
</dbReference>
<comment type="caution">
    <text evidence="2">The sequence shown here is derived from an EMBL/GenBank/DDBJ whole genome shotgun (WGS) entry which is preliminary data.</text>
</comment>
<dbReference type="EMBL" id="JANPWZ010001168">
    <property type="protein sequence ID" value="KAJ3568122.1"/>
    <property type="molecule type" value="Genomic_DNA"/>
</dbReference>